<dbReference type="PROSITE" id="PS50262">
    <property type="entry name" value="G_PROTEIN_RECEP_F1_2"/>
    <property type="match status" value="1"/>
</dbReference>
<comment type="caution">
    <text evidence="8">The sequence shown here is derived from an EMBL/GenBank/DDBJ whole genome shotgun (WGS) entry which is preliminary data.</text>
</comment>
<evidence type="ECO:0000313" key="8">
    <source>
        <dbReference type="EMBL" id="KAJ7331687.1"/>
    </source>
</evidence>
<keyword evidence="2" id="KW-1003">Cell membrane</keyword>
<protein>
    <recommendedName>
        <fullName evidence="7">G-protein coupled receptors family 1 profile domain-containing protein</fullName>
    </recommendedName>
</protein>
<dbReference type="Proteomes" id="UP001163046">
    <property type="component" value="Unassembled WGS sequence"/>
</dbReference>
<evidence type="ECO:0000259" key="7">
    <source>
        <dbReference type="PROSITE" id="PS50262"/>
    </source>
</evidence>
<evidence type="ECO:0000256" key="1">
    <source>
        <dbReference type="ARBA" id="ARBA00004651"/>
    </source>
</evidence>
<keyword evidence="5 6" id="KW-0472">Membrane</keyword>
<comment type="subcellular location">
    <subcellularLocation>
        <location evidence="1">Cell membrane</location>
        <topology evidence="1">Multi-pass membrane protein</topology>
    </subcellularLocation>
</comment>
<gene>
    <name evidence="8" type="ORF">OS493_019281</name>
</gene>
<evidence type="ECO:0000256" key="3">
    <source>
        <dbReference type="ARBA" id="ARBA00022692"/>
    </source>
</evidence>
<keyword evidence="4 6" id="KW-1133">Transmembrane helix</keyword>
<reference evidence="8" key="1">
    <citation type="submission" date="2023-01" db="EMBL/GenBank/DDBJ databases">
        <title>Genome assembly of the deep-sea coral Lophelia pertusa.</title>
        <authorList>
            <person name="Herrera S."/>
            <person name="Cordes E."/>
        </authorList>
    </citation>
    <scope>NUCLEOTIDE SEQUENCE</scope>
    <source>
        <strain evidence="8">USNM1676648</strain>
        <tissue evidence="8">Polyp</tissue>
    </source>
</reference>
<keyword evidence="3 6" id="KW-0812">Transmembrane</keyword>
<dbReference type="AlphaFoldDB" id="A0A9W9YBQ5"/>
<feature type="transmembrane region" description="Helical" evidence="6">
    <location>
        <begin position="12"/>
        <end position="34"/>
    </location>
</feature>
<dbReference type="InterPro" id="IPR017452">
    <property type="entry name" value="GPCR_Rhodpsn_7TM"/>
</dbReference>
<evidence type="ECO:0000256" key="6">
    <source>
        <dbReference type="SAM" id="Phobius"/>
    </source>
</evidence>
<dbReference type="PANTHER" id="PTHR22750">
    <property type="entry name" value="G-PROTEIN COUPLED RECEPTOR"/>
    <property type="match status" value="1"/>
</dbReference>
<proteinExistence type="predicted"/>
<organism evidence="8 9">
    <name type="scientific">Desmophyllum pertusum</name>
    <dbReference type="NCBI Taxonomy" id="174260"/>
    <lineage>
        <taxon>Eukaryota</taxon>
        <taxon>Metazoa</taxon>
        <taxon>Cnidaria</taxon>
        <taxon>Anthozoa</taxon>
        <taxon>Hexacorallia</taxon>
        <taxon>Scleractinia</taxon>
        <taxon>Caryophylliina</taxon>
        <taxon>Caryophylliidae</taxon>
        <taxon>Desmophyllum</taxon>
    </lineage>
</organism>
<accession>A0A9W9YBQ5</accession>
<evidence type="ECO:0000256" key="2">
    <source>
        <dbReference type="ARBA" id="ARBA00022475"/>
    </source>
</evidence>
<dbReference type="GO" id="GO:0005886">
    <property type="term" value="C:plasma membrane"/>
    <property type="evidence" value="ECO:0007669"/>
    <property type="project" value="UniProtKB-SubCell"/>
</dbReference>
<evidence type="ECO:0000256" key="4">
    <source>
        <dbReference type="ARBA" id="ARBA00022989"/>
    </source>
</evidence>
<feature type="transmembrane region" description="Helical" evidence="6">
    <location>
        <begin position="104"/>
        <end position="125"/>
    </location>
</feature>
<name>A0A9W9YBQ5_9CNID</name>
<feature type="domain" description="G-protein coupled receptors family 1 profile" evidence="7">
    <location>
        <begin position="25"/>
        <end position="152"/>
    </location>
</feature>
<dbReference type="GO" id="GO:0004930">
    <property type="term" value="F:G protein-coupled receptor activity"/>
    <property type="evidence" value="ECO:0007669"/>
    <property type="project" value="InterPro"/>
</dbReference>
<dbReference type="CDD" id="cd00637">
    <property type="entry name" value="7tm_classA_rhodopsin-like"/>
    <property type="match status" value="1"/>
</dbReference>
<dbReference type="InterPro" id="IPR000276">
    <property type="entry name" value="GPCR_Rhodpsn"/>
</dbReference>
<keyword evidence="9" id="KW-1185">Reference proteome</keyword>
<feature type="transmembrane region" description="Helical" evidence="6">
    <location>
        <begin position="46"/>
        <end position="65"/>
    </location>
</feature>
<dbReference type="EMBL" id="MU827788">
    <property type="protein sequence ID" value="KAJ7331687.1"/>
    <property type="molecule type" value="Genomic_DNA"/>
</dbReference>
<sequence length="152" mass="16823">MDMEKKFVSNRVIMKCIAAVVATVGNLLVVLAVLLDPHKDLRRSPFNYFVASLALADLIIGLSSLRLNQAEPCQGFLCFGFGVDCVYLASVDLFAVGYNKFRFVLANTAIAVTFAVLIFTNVKIFKYLRETGSPMDNFHDSTEENAVKKTSK</sequence>
<feature type="transmembrane region" description="Helical" evidence="6">
    <location>
        <begin position="77"/>
        <end position="98"/>
    </location>
</feature>
<dbReference type="PRINTS" id="PR00237">
    <property type="entry name" value="GPCRRHODOPSN"/>
</dbReference>
<evidence type="ECO:0000256" key="5">
    <source>
        <dbReference type="ARBA" id="ARBA00023136"/>
    </source>
</evidence>
<dbReference type="SUPFAM" id="SSF81321">
    <property type="entry name" value="Family A G protein-coupled receptor-like"/>
    <property type="match status" value="1"/>
</dbReference>
<evidence type="ECO:0000313" key="9">
    <source>
        <dbReference type="Proteomes" id="UP001163046"/>
    </source>
</evidence>
<dbReference type="Gene3D" id="1.20.1070.10">
    <property type="entry name" value="Rhodopsin 7-helix transmembrane proteins"/>
    <property type="match status" value="1"/>
</dbReference>